<keyword evidence="3" id="KW-1185">Reference proteome</keyword>
<reference evidence="2 3" key="1">
    <citation type="journal article" date="2021" name="Environ. Microbiol.">
        <title>Gene family expansions and transcriptome signatures uncover fungal adaptations to wood decay.</title>
        <authorList>
            <person name="Hage H."/>
            <person name="Miyauchi S."/>
            <person name="Viragh M."/>
            <person name="Drula E."/>
            <person name="Min B."/>
            <person name="Chaduli D."/>
            <person name="Navarro D."/>
            <person name="Favel A."/>
            <person name="Norest M."/>
            <person name="Lesage-Meessen L."/>
            <person name="Balint B."/>
            <person name="Merenyi Z."/>
            <person name="de Eugenio L."/>
            <person name="Morin E."/>
            <person name="Martinez A.T."/>
            <person name="Baldrian P."/>
            <person name="Stursova M."/>
            <person name="Martinez M.J."/>
            <person name="Novotny C."/>
            <person name="Magnuson J.K."/>
            <person name="Spatafora J.W."/>
            <person name="Maurice S."/>
            <person name="Pangilinan J."/>
            <person name="Andreopoulos W."/>
            <person name="LaButti K."/>
            <person name="Hundley H."/>
            <person name="Na H."/>
            <person name="Kuo A."/>
            <person name="Barry K."/>
            <person name="Lipzen A."/>
            <person name="Henrissat B."/>
            <person name="Riley R."/>
            <person name="Ahrendt S."/>
            <person name="Nagy L.G."/>
            <person name="Grigoriev I.V."/>
            <person name="Martin F."/>
            <person name="Rosso M.N."/>
        </authorList>
    </citation>
    <scope>NUCLEOTIDE SEQUENCE [LARGE SCALE GENOMIC DNA]</scope>
    <source>
        <strain evidence="2 3">CIRM-BRFM 1785</strain>
    </source>
</reference>
<proteinExistence type="predicted"/>
<dbReference type="RefSeq" id="XP_047775818.1">
    <property type="nucleotide sequence ID" value="XM_047917303.1"/>
</dbReference>
<accession>A0ABQ8K723</accession>
<gene>
    <name evidence="2" type="ORF">C8Q71DRAFT_251097</name>
</gene>
<dbReference type="EMBL" id="JADCUA010000020">
    <property type="protein sequence ID" value="KAH9833052.1"/>
    <property type="molecule type" value="Genomic_DNA"/>
</dbReference>
<feature type="region of interest" description="Disordered" evidence="1">
    <location>
        <begin position="193"/>
        <end position="227"/>
    </location>
</feature>
<evidence type="ECO:0000313" key="3">
    <source>
        <dbReference type="Proteomes" id="UP000814176"/>
    </source>
</evidence>
<dbReference type="Proteomes" id="UP000814176">
    <property type="component" value="Unassembled WGS sequence"/>
</dbReference>
<organism evidence="2 3">
    <name type="scientific">Rhodofomes roseus</name>
    <dbReference type="NCBI Taxonomy" id="34475"/>
    <lineage>
        <taxon>Eukaryota</taxon>
        <taxon>Fungi</taxon>
        <taxon>Dikarya</taxon>
        <taxon>Basidiomycota</taxon>
        <taxon>Agaricomycotina</taxon>
        <taxon>Agaricomycetes</taxon>
        <taxon>Polyporales</taxon>
        <taxon>Rhodofomes</taxon>
    </lineage>
</organism>
<sequence length="256" mass="28567">MFSLRLFKADHPNGTLAEDLVRELARKPHPRYLECTPELFAQPTPYQPHLDGRVKFATILDGEWGVGGAEARAANTKQKAVDEGHHNVAYTTWPPVLSFQTDQRPVDVPHPHNLAVGRVKPSCVTGLATAQPPIGHERAQLIQQRLNYRKHFFREFERLVTARMLAQEEGDEGLLLREIMDLTLAVAMEDVSLERTTEPERALTPWEQWEPQATSTPHPSPASSTTLLSPMEACGALATSTVHHEYLRSSGKSETA</sequence>
<evidence type="ECO:0000256" key="1">
    <source>
        <dbReference type="SAM" id="MobiDB-lite"/>
    </source>
</evidence>
<evidence type="ECO:0000313" key="2">
    <source>
        <dbReference type="EMBL" id="KAH9833052.1"/>
    </source>
</evidence>
<name>A0ABQ8K723_9APHY</name>
<protein>
    <submittedName>
        <fullName evidence="2">Uncharacterized protein</fullName>
    </submittedName>
</protein>
<feature type="compositionally biased region" description="Low complexity" evidence="1">
    <location>
        <begin position="213"/>
        <end position="227"/>
    </location>
</feature>
<dbReference type="GeneID" id="71998035"/>
<comment type="caution">
    <text evidence="2">The sequence shown here is derived from an EMBL/GenBank/DDBJ whole genome shotgun (WGS) entry which is preliminary data.</text>
</comment>